<reference evidence="1 2" key="1">
    <citation type="submission" date="2018-06" db="EMBL/GenBank/DDBJ databases">
        <title>Thermoflavimicrobium daqus sp. nov., a thermophilic microbe isolated from Moutai-flavour Daqu.</title>
        <authorList>
            <person name="Wang X."/>
            <person name="Zhou H."/>
        </authorList>
    </citation>
    <scope>NUCLEOTIDE SEQUENCE [LARGE SCALE GENOMIC DNA]</scope>
    <source>
        <strain evidence="1 2">FBKL4.011</strain>
    </source>
</reference>
<dbReference type="Gene3D" id="1.20.1260.120">
    <property type="entry name" value="Protein of unknown function DUF2935"/>
    <property type="match status" value="1"/>
</dbReference>
<evidence type="ECO:0000313" key="2">
    <source>
        <dbReference type="Proteomes" id="UP000251213"/>
    </source>
</evidence>
<keyword evidence="2" id="KW-1185">Reference proteome</keyword>
<comment type="caution">
    <text evidence="1">The sequence shown here is derived from an EMBL/GenBank/DDBJ whole genome shotgun (WGS) entry which is preliminary data.</text>
</comment>
<name>A0A364K905_9BACL</name>
<proteinExistence type="predicted"/>
<dbReference type="InterPro" id="IPR021328">
    <property type="entry name" value="CotB-like"/>
</dbReference>
<dbReference type="EMBL" id="QJKK01000001">
    <property type="protein sequence ID" value="RAL26777.1"/>
    <property type="molecule type" value="Genomic_DNA"/>
</dbReference>
<gene>
    <name evidence="1" type="ORF">DL897_01610</name>
</gene>
<reference evidence="1 2" key="2">
    <citation type="submission" date="2018-06" db="EMBL/GenBank/DDBJ databases">
        <authorList>
            <person name="Zhirakovskaya E."/>
        </authorList>
    </citation>
    <scope>NUCLEOTIDE SEQUENCE [LARGE SCALE GENOMIC DNA]</scope>
    <source>
        <strain evidence="1 2">FBKL4.011</strain>
    </source>
</reference>
<dbReference type="RefSeq" id="WP_113657382.1">
    <property type="nucleotide sequence ID" value="NZ_KZ845663.1"/>
</dbReference>
<dbReference type="OrthoDB" id="1633927at2"/>
<evidence type="ECO:0008006" key="3">
    <source>
        <dbReference type="Google" id="ProtNLM"/>
    </source>
</evidence>
<evidence type="ECO:0000313" key="1">
    <source>
        <dbReference type="EMBL" id="RAL26777.1"/>
    </source>
</evidence>
<accession>A0A364K905</accession>
<organism evidence="1 2">
    <name type="scientific">Thermoflavimicrobium daqui</name>
    <dbReference type="NCBI Taxonomy" id="2137476"/>
    <lineage>
        <taxon>Bacteria</taxon>
        <taxon>Bacillati</taxon>
        <taxon>Bacillota</taxon>
        <taxon>Bacilli</taxon>
        <taxon>Bacillales</taxon>
        <taxon>Thermoactinomycetaceae</taxon>
        <taxon>Thermoflavimicrobium</taxon>
    </lineage>
</organism>
<dbReference type="Pfam" id="PF11155">
    <property type="entry name" value="DUF2935"/>
    <property type="match status" value="2"/>
</dbReference>
<dbReference type="SUPFAM" id="SSF158430">
    <property type="entry name" value="Bacillus cereus metalloprotein-like"/>
    <property type="match status" value="2"/>
</dbReference>
<sequence>MDSFQEVVHFEQSFWLQIMYDHTRFILDALSPKEKEEIKRAKALKKCFSELEQSPLDTSQLKSSYQSVNELIKFKLHILRRLLTNSISFNLTPTFVNHMINEAEEYLRILSCLVEGKAPQPLHPLHQHLLWLPDAAGHAEGIDEKLDGTEKTLKAKCRYFIHHFEDFYIKAVELSGYLRTRLKNFPALSRFYKDVELEITLFMNFLKELEEMGLNKEILGTMAPLMADHMYREERYYLTKLAEAKVHE</sequence>
<dbReference type="Proteomes" id="UP000251213">
    <property type="component" value="Unassembled WGS sequence"/>
</dbReference>
<dbReference type="AlphaFoldDB" id="A0A364K905"/>
<protein>
    <recommendedName>
        <fullName evidence="3">DUF2935 domain-containing protein</fullName>
    </recommendedName>
</protein>